<feature type="binding site" evidence="8">
    <location>
        <position position="217"/>
    </location>
    <ligand>
        <name>Zn(2+)</name>
        <dbReference type="ChEBI" id="CHEBI:29105"/>
        <label>1</label>
    </ligand>
</feature>
<keyword evidence="5 8" id="KW-0143">Chaperone</keyword>
<accession>A0A1G1YPV6</accession>
<feature type="binding site" evidence="8">
    <location>
        <position position="203"/>
    </location>
    <ligand>
        <name>Zn(2+)</name>
        <dbReference type="ChEBI" id="CHEBI:29105"/>
        <label>2</label>
    </ligand>
</feature>
<dbReference type="PROSITE" id="PS50076">
    <property type="entry name" value="DNAJ_2"/>
    <property type="match status" value="1"/>
</dbReference>
<dbReference type="NCBIfam" id="TIGR02349">
    <property type="entry name" value="DnaJ_bact"/>
    <property type="match status" value="1"/>
</dbReference>
<evidence type="ECO:0000256" key="4">
    <source>
        <dbReference type="ARBA" id="ARBA00022833"/>
    </source>
</evidence>
<dbReference type="CDD" id="cd06257">
    <property type="entry name" value="DnaJ"/>
    <property type="match status" value="1"/>
</dbReference>
<feature type="repeat" description="CXXCXGXG motif" evidence="8">
    <location>
        <begin position="203"/>
        <end position="210"/>
    </location>
</feature>
<keyword evidence="8" id="KW-0235">DNA replication</keyword>
<dbReference type="SMART" id="SM00271">
    <property type="entry name" value="DnaJ"/>
    <property type="match status" value="1"/>
</dbReference>
<dbReference type="FunFam" id="2.60.260.20:FF:000005">
    <property type="entry name" value="Chaperone protein dnaJ 1, mitochondrial"/>
    <property type="match status" value="1"/>
</dbReference>
<dbReference type="GO" id="GO:0005737">
    <property type="term" value="C:cytoplasm"/>
    <property type="evidence" value="ECO:0007669"/>
    <property type="project" value="UniProtKB-SubCell"/>
</dbReference>
<keyword evidence="1 8" id="KW-0479">Metal-binding</keyword>
<organism evidence="12 13">
    <name type="scientific">Candidatus Buchananbacteria bacterium RIFCSPLOWO2_01_FULL_40_23b</name>
    <dbReference type="NCBI Taxonomy" id="1797544"/>
    <lineage>
        <taxon>Bacteria</taxon>
        <taxon>Candidatus Buchananiibacteriota</taxon>
    </lineage>
</organism>
<dbReference type="FunFam" id="2.10.230.10:FF:000002">
    <property type="entry name" value="Molecular chaperone DnaJ"/>
    <property type="match status" value="1"/>
</dbReference>
<dbReference type="GO" id="GO:0009408">
    <property type="term" value="P:response to heat"/>
    <property type="evidence" value="ECO:0007669"/>
    <property type="project" value="InterPro"/>
</dbReference>
<feature type="binding site" evidence="8">
    <location>
        <position position="206"/>
    </location>
    <ligand>
        <name>Zn(2+)</name>
        <dbReference type="ChEBI" id="CHEBI:29105"/>
        <label>2</label>
    </ligand>
</feature>
<dbReference type="GO" id="GO:0051082">
    <property type="term" value="F:unfolded protein binding"/>
    <property type="evidence" value="ECO:0007669"/>
    <property type="project" value="UniProtKB-UniRule"/>
</dbReference>
<dbReference type="Gene3D" id="2.60.260.20">
    <property type="entry name" value="Urease metallochaperone UreE, N-terminal domain"/>
    <property type="match status" value="2"/>
</dbReference>
<feature type="binding site" evidence="8">
    <location>
        <position position="163"/>
    </location>
    <ligand>
        <name>Zn(2+)</name>
        <dbReference type="ChEBI" id="CHEBI:29105"/>
        <label>1</label>
    </ligand>
</feature>
<dbReference type="Gene3D" id="2.10.230.10">
    <property type="entry name" value="Heat shock protein DnaJ, cysteine-rich domain"/>
    <property type="match status" value="1"/>
</dbReference>
<comment type="function">
    <text evidence="8">Participates actively in the response to hyperosmotic and heat shock by preventing the aggregation of stress-denatured proteins and by disaggregating proteins, also in an autonomous, DnaK-independent fashion. Unfolded proteins bind initially to DnaJ; upon interaction with the DnaJ-bound protein, DnaK hydrolyzes its bound ATP, resulting in the formation of a stable complex. GrpE releases ADP from DnaK; ATP binding to DnaK triggers the release of the substrate protein, thus completing the reaction cycle. Several rounds of ATP-dependent interactions between DnaJ, DnaK and GrpE are required for fully efficient folding. Also involved, together with DnaK and GrpE, in the DNA replication of plasmids through activation of initiation proteins.</text>
</comment>
<dbReference type="InterPro" id="IPR008971">
    <property type="entry name" value="HSP40/DnaJ_pept-bd"/>
</dbReference>
<keyword evidence="8" id="KW-0963">Cytoplasm</keyword>
<dbReference type="GO" id="GO:0008270">
    <property type="term" value="F:zinc ion binding"/>
    <property type="evidence" value="ECO:0007669"/>
    <property type="project" value="UniProtKB-UniRule"/>
</dbReference>
<feature type="domain" description="J" evidence="10">
    <location>
        <begin position="4"/>
        <end position="65"/>
    </location>
</feature>
<dbReference type="InterPro" id="IPR036410">
    <property type="entry name" value="HSP_DnaJ_Cys-rich_dom_sf"/>
</dbReference>
<gene>
    <name evidence="8" type="primary">dnaJ</name>
    <name evidence="12" type="ORF">A2912_04490</name>
</gene>
<feature type="repeat" description="CXXCXGXG motif" evidence="8">
    <location>
        <begin position="163"/>
        <end position="170"/>
    </location>
</feature>
<dbReference type="SUPFAM" id="SSF49493">
    <property type="entry name" value="HSP40/DnaJ peptide-binding domain"/>
    <property type="match status" value="2"/>
</dbReference>
<dbReference type="GO" id="GO:0006260">
    <property type="term" value="P:DNA replication"/>
    <property type="evidence" value="ECO:0007669"/>
    <property type="project" value="UniProtKB-KW"/>
</dbReference>
<dbReference type="PROSITE" id="PS51188">
    <property type="entry name" value="ZF_CR"/>
    <property type="match status" value="1"/>
</dbReference>
<name>A0A1G1YPV6_9BACT</name>
<feature type="binding site" evidence="8">
    <location>
        <position position="183"/>
    </location>
    <ligand>
        <name>Zn(2+)</name>
        <dbReference type="ChEBI" id="CHEBI:29105"/>
        <label>2</label>
    </ligand>
</feature>
<dbReference type="AlphaFoldDB" id="A0A1G1YPV6"/>
<dbReference type="Pfam" id="PF00226">
    <property type="entry name" value="DnaJ"/>
    <property type="match status" value="1"/>
</dbReference>
<evidence type="ECO:0000256" key="2">
    <source>
        <dbReference type="ARBA" id="ARBA00022737"/>
    </source>
</evidence>
<comment type="caution">
    <text evidence="12">The sequence shown here is derived from an EMBL/GenBank/DDBJ whole genome shotgun (WGS) entry which is preliminary data.</text>
</comment>
<keyword evidence="3 8" id="KW-0863">Zinc-finger</keyword>
<dbReference type="SUPFAM" id="SSF46565">
    <property type="entry name" value="Chaperone J-domain"/>
    <property type="match status" value="1"/>
</dbReference>
<dbReference type="InterPro" id="IPR002939">
    <property type="entry name" value="DnaJ_C"/>
</dbReference>
<sequence>MTKDYYNILGVAKNASAEEIRKIYYKLAHQHHPHKGGDEAKMKEINEAYSVLGNPEKRQQYDQYGATFEQARTQGGFGGFEGFRDFSDFAQAFRSGGNNNSSFSFEFGDLGDIFGDLFSGGGRTRTKTRQRQGADIQAEITIDFNEAIFGNQKTINFERHQLCQICGGKGAEPGSKVKTCQTCGGTGQVLKNIGFGLGFPSVCPDCQGEGKKPEKFCHHCRGKGVINQTENLTVKIPAGIDHGQAIRLEGKGHEAGKGSAAGDLYLKIRVRPDARFKRDSFNIITKAEISFTQAALGGKIEIDTVEGKVNLKIPEGTQSGKIFKLSGKGVPHLGGRGRGDQFIEIIVKTPTRLSKKQRELLRELED</sequence>
<feature type="binding site" evidence="8">
    <location>
        <position position="166"/>
    </location>
    <ligand>
        <name>Zn(2+)</name>
        <dbReference type="ChEBI" id="CHEBI:29105"/>
        <label>1</label>
    </ligand>
</feature>
<feature type="binding site" evidence="8">
    <location>
        <position position="220"/>
    </location>
    <ligand>
        <name>Zn(2+)</name>
        <dbReference type="ChEBI" id="CHEBI:29105"/>
        <label>1</label>
    </ligand>
</feature>
<evidence type="ECO:0000256" key="9">
    <source>
        <dbReference type="PROSITE-ProRule" id="PRU00546"/>
    </source>
</evidence>
<dbReference type="Pfam" id="PF01556">
    <property type="entry name" value="DnaJ_C"/>
    <property type="match status" value="1"/>
</dbReference>
<dbReference type="Gene3D" id="1.10.287.110">
    <property type="entry name" value="DnaJ domain"/>
    <property type="match status" value="1"/>
</dbReference>
<dbReference type="PANTHER" id="PTHR43096:SF52">
    <property type="entry name" value="DNAJ HOMOLOG 1, MITOCHONDRIAL-RELATED"/>
    <property type="match status" value="1"/>
</dbReference>
<dbReference type="GO" id="GO:0005524">
    <property type="term" value="F:ATP binding"/>
    <property type="evidence" value="ECO:0007669"/>
    <property type="project" value="InterPro"/>
</dbReference>
<dbReference type="SUPFAM" id="SSF57938">
    <property type="entry name" value="DnaJ/Hsp40 cysteine-rich domain"/>
    <property type="match status" value="1"/>
</dbReference>
<comment type="cofactor">
    <cofactor evidence="8">
        <name>Zn(2+)</name>
        <dbReference type="ChEBI" id="CHEBI:29105"/>
    </cofactor>
    <text evidence="8">Binds 2 Zn(2+) ions per monomer.</text>
</comment>
<dbReference type="Pfam" id="PF00684">
    <property type="entry name" value="DnaJ_CXXCXGXG"/>
    <property type="match status" value="1"/>
</dbReference>
<comment type="subunit">
    <text evidence="8">Homodimer.</text>
</comment>
<feature type="zinc finger region" description="CR-type" evidence="9">
    <location>
        <begin position="150"/>
        <end position="229"/>
    </location>
</feature>
<evidence type="ECO:0000259" key="11">
    <source>
        <dbReference type="PROSITE" id="PS51188"/>
    </source>
</evidence>
<evidence type="ECO:0000256" key="6">
    <source>
        <dbReference type="ARBA" id="ARBA00061004"/>
    </source>
</evidence>
<evidence type="ECO:0000313" key="12">
    <source>
        <dbReference type="EMBL" id="OGY54334.1"/>
    </source>
</evidence>
<proteinExistence type="inferred from homology"/>
<dbReference type="Proteomes" id="UP000178122">
    <property type="component" value="Unassembled WGS sequence"/>
</dbReference>
<feature type="repeat" description="CXXCXGXG motif" evidence="8">
    <location>
        <begin position="180"/>
        <end position="187"/>
    </location>
</feature>
<dbReference type="NCBIfam" id="NF008035">
    <property type="entry name" value="PRK10767.1"/>
    <property type="match status" value="1"/>
</dbReference>
<keyword evidence="8" id="KW-0346">Stress response</keyword>
<comment type="similarity">
    <text evidence="6 8">Belongs to the DnaJ family.</text>
</comment>
<comment type="subcellular location">
    <subcellularLocation>
        <location evidence="8">Cytoplasm</location>
    </subcellularLocation>
</comment>
<feature type="repeat" description="CXXCXGXG motif" evidence="8">
    <location>
        <begin position="217"/>
        <end position="224"/>
    </location>
</feature>
<reference evidence="12 13" key="1">
    <citation type="journal article" date="2016" name="Nat. Commun.">
        <title>Thousands of microbial genomes shed light on interconnected biogeochemical processes in an aquifer system.</title>
        <authorList>
            <person name="Anantharaman K."/>
            <person name="Brown C.T."/>
            <person name="Hug L.A."/>
            <person name="Sharon I."/>
            <person name="Castelle C.J."/>
            <person name="Probst A.J."/>
            <person name="Thomas B.C."/>
            <person name="Singh A."/>
            <person name="Wilkins M.J."/>
            <person name="Karaoz U."/>
            <person name="Brodie E.L."/>
            <person name="Williams K.H."/>
            <person name="Hubbard S.S."/>
            <person name="Banfield J.F."/>
        </authorList>
    </citation>
    <scope>NUCLEOTIDE SEQUENCE [LARGE SCALE GENOMIC DNA]</scope>
</reference>
<dbReference type="CDD" id="cd10719">
    <property type="entry name" value="DnaJ_zf"/>
    <property type="match status" value="1"/>
</dbReference>
<evidence type="ECO:0000256" key="5">
    <source>
        <dbReference type="ARBA" id="ARBA00023186"/>
    </source>
</evidence>
<evidence type="ECO:0000256" key="1">
    <source>
        <dbReference type="ARBA" id="ARBA00022723"/>
    </source>
</evidence>
<protein>
    <recommendedName>
        <fullName evidence="7 8">Chaperone protein DnaJ</fullName>
    </recommendedName>
</protein>
<dbReference type="InterPro" id="IPR001305">
    <property type="entry name" value="HSP_DnaJ_Cys-rich_dom"/>
</dbReference>
<dbReference type="EMBL" id="MHIN01000033">
    <property type="protein sequence ID" value="OGY54334.1"/>
    <property type="molecule type" value="Genomic_DNA"/>
</dbReference>
<dbReference type="GO" id="GO:0031072">
    <property type="term" value="F:heat shock protein binding"/>
    <property type="evidence" value="ECO:0007669"/>
    <property type="project" value="InterPro"/>
</dbReference>
<dbReference type="InterPro" id="IPR012724">
    <property type="entry name" value="DnaJ"/>
</dbReference>
<dbReference type="PRINTS" id="PR00625">
    <property type="entry name" value="JDOMAIN"/>
</dbReference>
<comment type="domain">
    <text evidence="8">The J domain is necessary and sufficient to stimulate DnaK ATPase activity. Zinc center 1 plays an important role in the autonomous, DnaK-independent chaperone activity of DnaJ. Zinc center 2 is essential for interaction with DnaK and for DnaJ activity.</text>
</comment>
<feature type="binding site" evidence="8">
    <location>
        <position position="180"/>
    </location>
    <ligand>
        <name>Zn(2+)</name>
        <dbReference type="ChEBI" id="CHEBI:29105"/>
        <label>2</label>
    </ligand>
</feature>
<dbReference type="InterPro" id="IPR036869">
    <property type="entry name" value="J_dom_sf"/>
</dbReference>
<evidence type="ECO:0000256" key="8">
    <source>
        <dbReference type="HAMAP-Rule" id="MF_01152"/>
    </source>
</evidence>
<evidence type="ECO:0000313" key="13">
    <source>
        <dbReference type="Proteomes" id="UP000178122"/>
    </source>
</evidence>
<keyword evidence="4 8" id="KW-0862">Zinc</keyword>
<evidence type="ECO:0000256" key="7">
    <source>
        <dbReference type="ARBA" id="ARBA00067609"/>
    </source>
</evidence>
<feature type="domain" description="CR-type" evidence="11">
    <location>
        <begin position="150"/>
        <end position="229"/>
    </location>
</feature>
<evidence type="ECO:0000259" key="10">
    <source>
        <dbReference type="PROSITE" id="PS50076"/>
    </source>
</evidence>
<evidence type="ECO:0000256" key="3">
    <source>
        <dbReference type="ARBA" id="ARBA00022771"/>
    </source>
</evidence>
<dbReference type="PANTHER" id="PTHR43096">
    <property type="entry name" value="DNAJ HOMOLOG 1, MITOCHONDRIAL-RELATED"/>
    <property type="match status" value="1"/>
</dbReference>
<dbReference type="CDD" id="cd10747">
    <property type="entry name" value="DnaJ_C"/>
    <property type="match status" value="1"/>
</dbReference>
<keyword evidence="2 8" id="KW-0677">Repeat</keyword>
<dbReference type="InterPro" id="IPR001623">
    <property type="entry name" value="DnaJ_domain"/>
</dbReference>
<dbReference type="GO" id="GO:0042026">
    <property type="term" value="P:protein refolding"/>
    <property type="evidence" value="ECO:0007669"/>
    <property type="project" value="TreeGrafter"/>
</dbReference>
<dbReference type="HAMAP" id="MF_01152">
    <property type="entry name" value="DnaJ"/>
    <property type="match status" value="1"/>
</dbReference>